<evidence type="ECO:0000313" key="1">
    <source>
        <dbReference type="EMBL" id="QHU08318.1"/>
    </source>
</evidence>
<dbReference type="EMBL" id="MN740696">
    <property type="protein sequence ID" value="QHU08318.1"/>
    <property type="molecule type" value="Genomic_DNA"/>
</dbReference>
<accession>A0A6C0JWS2</accession>
<dbReference type="AlphaFoldDB" id="A0A6C0JWS2"/>
<protein>
    <submittedName>
        <fullName evidence="1">Uncharacterized protein</fullName>
    </submittedName>
</protein>
<proteinExistence type="predicted"/>
<name>A0A6C0JWS2_9ZZZZ</name>
<reference evidence="1" key="1">
    <citation type="journal article" date="2020" name="Nature">
        <title>Giant virus diversity and host interactions through global metagenomics.</title>
        <authorList>
            <person name="Schulz F."/>
            <person name="Roux S."/>
            <person name="Paez-Espino D."/>
            <person name="Jungbluth S."/>
            <person name="Walsh D.A."/>
            <person name="Denef V.J."/>
            <person name="McMahon K.D."/>
            <person name="Konstantinidis K.T."/>
            <person name="Eloe-Fadrosh E.A."/>
            <person name="Kyrpides N.C."/>
            <person name="Woyke T."/>
        </authorList>
    </citation>
    <scope>NUCLEOTIDE SEQUENCE</scope>
    <source>
        <strain evidence="1">GVMAG-S-1062768-28</strain>
    </source>
</reference>
<organism evidence="1">
    <name type="scientific">viral metagenome</name>
    <dbReference type="NCBI Taxonomy" id="1070528"/>
    <lineage>
        <taxon>unclassified sequences</taxon>
        <taxon>metagenomes</taxon>
        <taxon>organismal metagenomes</taxon>
    </lineage>
</organism>
<sequence>MSSCPATRYISDFVDGDDYELDTTCSTDNIVRPSNPAGLEDRVSQLEKQVLQLTQTVEQQAETISKQHNLLCEKIRLLWFAVDNS</sequence>